<dbReference type="Pfam" id="PF01670">
    <property type="entry name" value="Glyco_hydro_12"/>
    <property type="match status" value="1"/>
</dbReference>
<dbReference type="SUPFAM" id="SSF49384">
    <property type="entry name" value="Carbohydrate-binding domain"/>
    <property type="match status" value="1"/>
</dbReference>
<dbReference type="InterPro" id="IPR013320">
    <property type="entry name" value="ConA-like_dom_sf"/>
</dbReference>
<gene>
    <name evidence="7" type="ORF">SAMN05216481_10246</name>
</gene>
<dbReference type="SUPFAM" id="SSF49899">
    <property type="entry name" value="Concanavalin A-like lectins/glucanases"/>
    <property type="match status" value="1"/>
</dbReference>
<keyword evidence="4" id="KW-0119">Carbohydrate metabolism</keyword>
<feature type="chain" id="PRO_5038378467" evidence="5">
    <location>
        <begin position="37"/>
        <end position="384"/>
    </location>
</feature>
<name>A0A1H9AWN2_9ACTN</name>
<protein>
    <submittedName>
        <fullName evidence="7">Cellulose binding domain-containing protein</fullName>
    </submittedName>
</protein>
<dbReference type="GO" id="GO:0008810">
    <property type="term" value="F:cellulase activity"/>
    <property type="evidence" value="ECO:0007669"/>
    <property type="project" value="InterPro"/>
</dbReference>
<keyword evidence="3 4" id="KW-0624">Polysaccharide degradation</keyword>
<evidence type="ECO:0000313" key="8">
    <source>
        <dbReference type="Proteomes" id="UP000199055"/>
    </source>
</evidence>
<evidence type="ECO:0000256" key="5">
    <source>
        <dbReference type="SAM" id="SignalP"/>
    </source>
</evidence>
<proteinExistence type="inferred from homology"/>
<feature type="signal peptide" evidence="5">
    <location>
        <begin position="1"/>
        <end position="36"/>
    </location>
</feature>
<dbReference type="PROSITE" id="PS51173">
    <property type="entry name" value="CBM2"/>
    <property type="match status" value="1"/>
</dbReference>
<evidence type="ECO:0000256" key="2">
    <source>
        <dbReference type="ARBA" id="ARBA00022729"/>
    </source>
</evidence>
<evidence type="ECO:0000313" key="7">
    <source>
        <dbReference type="EMBL" id="SEP80897.1"/>
    </source>
</evidence>
<reference evidence="7 8" key="1">
    <citation type="submission" date="2016-10" db="EMBL/GenBank/DDBJ databases">
        <authorList>
            <person name="de Groot N.N."/>
        </authorList>
    </citation>
    <scope>NUCLEOTIDE SEQUENCE [LARGE SCALE GENOMIC DNA]</scope>
    <source>
        <strain evidence="7 8">CGMCC 4.3519</strain>
    </source>
</reference>
<dbReference type="InterPro" id="IPR008965">
    <property type="entry name" value="CBM2/CBM3_carb-bd_dom_sf"/>
</dbReference>
<evidence type="ECO:0000256" key="4">
    <source>
        <dbReference type="RuleBase" id="RU361163"/>
    </source>
</evidence>
<dbReference type="GO" id="GO:0030247">
    <property type="term" value="F:polysaccharide binding"/>
    <property type="evidence" value="ECO:0007669"/>
    <property type="project" value="UniProtKB-UniRule"/>
</dbReference>
<dbReference type="STRING" id="403935.SAMN05216481_10246"/>
<dbReference type="Pfam" id="PF00553">
    <property type="entry name" value="CBM_2"/>
    <property type="match status" value="1"/>
</dbReference>
<feature type="domain" description="CBM2" evidence="6">
    <location>
        <begin position="274"/>
        <end position="384"/>
    </location>
</feature>
<dbReference type="EMBL" id="FOET01000002">
    <property type="protein sequence ID" value="SEP80897.1"/>
    <property type="molecule type" value="Genomic_DNA"/>
</dbReference>
<keyword evidence="2 5" id="KW-0732">Signal</keyword>
<organism evidence="7 8">
    <name type="scientific">Streptomyces radiopugnans</name>
    <dbReference type="NCBI Taxonomy" id="403935"/>
    <lineage>
        <taxon>Bacteria</taxon>
        <taxon>Bacillati</taxon>
        <taxon>Actinomycetota</taxon>
        <taxon>Actinomycetes</taxon>
        <taxon>Kitasatosporales</taxon>
        <taxon>Streptomycetaceae</taxon>
        <taxon>Streptomyces</taxon>
    </lineage>
</organism>
<dbReference type="PANTHER" id="PTHR34002">
    <property type="entry name" value="BLR1656 PROTEIN"/>
    <property type="match status" value="1"/>
</dbReference>
<evidence type="ECO:0000256" key="3">
    <source>
        <dbReference type="ARBA" id="ARBA00023326"/>
    </source>
</evidence>
<dbReference type="Proteomes" id="UP000199055">
    <property type="component" value="Unassembled WGS sequence"/>
</dbReference>
<comment type="similarity">
    <text evidence="1 4">Belongs to the glycosyl hydrolase 12 (cellulase H) family.</text>
</comment>
<dbReference type="RefSeq" id="WP_093655932.1">
    <property type="nucleotide sequence ID" value="NZ_FOET01000002.1"/>
</dbReference>
<keyword evidence="8" id="KW-1185">Reference proteome</keyword>
<dbReference type="Gene3D" id="2.60.120.180">
    <property type="match status" value="1"/>
</dbReference>
<evidence type="ECO:0000256" key="1">
    <source>
        <dbReference type="ARBA" id="ARBA00005519"/>
    </source>
</evidence>
<dbReference type="SMART" id="SM00637">
    <property type="entry name" value="CBD_II"/>
    <property type="match status" value="1"/>
</dbReference>
<sequence>MTSPLRIPLRRLPRTRAALLALLMVAGVMTALTATAQPARADERICDQYGSTTIQGKYVVQNNRWGTSATQCIDVTGTGFRLAQADGSVPTNGAPKSYPSVYYGCHYTNCSPGTNLPVQVSSIGSAPSSISYTYVDNAVYNASYDIWLDPTPKRDGVNRTEIMIWLNRVGPIQPIGSRVGTANVGGRNWEVWTGSNGSNDVISFIAPSAITSMSFDVMDFVDETVARGMAQRSWYLTSVQAGFEPWQNGAGLAVNSFSASVNTGGSGGGDGGGGEPAPSGCEVTYTTNSWSNGFTADVRVRNTGSTAINGWEMNFALPAGQSVTSAWNATVSSAGGTVTARPVEHNRNIEPGGTQSFGFQGTHSGGTLAKPARFTLNGTVCTVK</sequence>
<dbReference type="GO" id="GO:0000272">
    <property type="term" value="P:polysaccharide catabolic process"/>
    <property type="evidence" value="ECO:0007669"/>
    <property type="project" value="UniProtKB-KW"/>
</dbReference>
<dbReference type="Gene3D" id="2.60.40.290">
    <property type="match status" value="1"/>
</dbReference>
<dbReference type="InterPro" id="IPR002594">
    <property type="entry name" value="GH12"/>
</dbReference>
<dbReference type="AlphaFoldDB" id="A0A1H9AWN2"/>
<evidence type="ECO:0000259" key="6">
    <source>
        <dbReference type="PROSITE" id="PS51173"/>
    </source>
</evidence>
<accession>A0A1H9AWN2</accession>
<keyword evidence="4" id="KW-0326">Glycosidase</keyword>
<dbReference type="PANTHER" id="PTHR34002:SF9">
    <property type="entry name" value="XYLOGLUCAN-SPECIFIC ENDO-BETA-1,4-GLUCANASE A"/>
    <property type="match status" value="1"/>
</dbReference>
<keyword evidence="4" id="KW-0378">Hydrolase</keyword>
<dbReference type="InterPro" id="IPR012291">
    <property type="entry name" value="CBM2_carb-bd_dom_sf"/>
</dbReference>
<dbReference type="InterPro" id="IPR013319">
    <property type="entry name" value="GH11/12"/>
</dbReference>
<dbReference type="InterPro" id="IPR001919">
    <property type="entry name" value="CBD2"/>
</dbReference>